<dbReference type="EnsemblMetazoa" id="G6839.1">
    <property type="protein sequence ID" value="G6839.1:cds"/>
    <property type="gene ID" value="G6839"/>
</dbReference>
<dbReference type="Proteomes" id="UP000005408">
    <property type="component" value="Unassembled WGS sequence"/>
</dbReference>
<organism evidence="3 4">
    <name type="scientific">Magallana gigas</name>
    <name type="common">Pacific oyster</name>
    <name type="synonym">Crassostrea gigas</name>
    <dbReference type="NCBI Taxonomy" id="29159"/>
    <lineage>
        <taxon>Eukaryota</taxon>
        <taxon>Metazoa</taxon>
        <taxon>Spiralia</taxon>
        <taxon>Lophotrochozoa</taxon>
        <taxon>Mollusca</taxon>
        <taxon>Bivalvia</taxon>
        <taxon>Autobranchia</taxon>
        <taxon>Pteriomorphia</taxon>
        <taxon>Ostreida</taxon>
        <taxon>Ostreoidea</taxon>
        <taxon>Ostreidae</taxon>
        <taxon>Magallana</taxon>
    </lineage>
</organism>
<keyword evidence="2" id="KW-0732">Signal</keyword>
<evidence type="ECO:0000313" key="4">
    <source>
        <dbReference type="Proteomes" id="UP000005408"/>
    </source>
</evidence>
<name>A0A8W8NQY3_MAGGI</name>
<reference evidence="3" key="1">
    <citation type="submission" date="2022-08" db="UniProtKB">
        <authorList>
            <consortium name="EnsemblMetazoa"/>
        </authorList>
    </citation>
    <scope>IDENTIFICATION</scope>
    <source>
        <strain evidence="3">05x7-T-G4-1.051#20</strain>
    </source>
</reference>
<protein>
    <submittedName>
        <fullName evidence="3">Uncharacterized protein</fullName>
    </submittedName>
</protein>
<evidence type="ECO:0000313" key="3">
    <source>
        <dbReference type="EnsemblMetazoa" id="G6839.2:cds"/>
    </source>
</evidence>
<feature type="region of interest" description="Disordered" evidence="1">
    <location>
        <begin position="449"/>
        <end position="594"/>
    </location>
</feature>
<feature type="compositionally biased region" description="Low complexity" evidence="1">
    <location>
        <begin position="576"/>
        <end position="594"/>
    </location>
</feature>
<feature type="chain" id="PRO_5042432188" evidence="2">
    <location>
        <begin position="22"/>
        <end position="752"/>
    </location>
</feature>
<evidence type="ECO:0000256" key="1">
    <source>
        <dbReference type="SAM" id="MobiDB-lite"/>
    </source>
</evidence>
<feature type="compositionally biased region" description="Low complexity" evidence="1">
    <location>
        <begin position="449"/>
        <end position="569"/>
    </location>
</feature>
<feature type="signal peptide" evidence="2">
    <location>
        <begin position="1"/>
        <end position="21"/>
    </location>
</feature>
<evidence type="ECO:0000256" key="2">
    <source>
        <dbReference type="SAM" id="SignalP"/>
    </source>
</evidence>
<proteinExistence type="predicted"/>
<keyword evidence="4" id="KW-1185">Reference proteome</keyword>
<sequence>MASGVPYIGIVFFLAIQVVDCCNIFPFDDFRCYVELVNSQYIVCSLPDGTHVDTVNCVLVSGKLHNPHHVHRTECSKALNGHTVYVSSDAINHARSVELKRDTNSNTNNSHSSHHYTCYHGHSHYRDVFREAEHANCHRTYSVINKLDYLRRNDHNCLFTLVREMAGLRLPNCECSNISSNIYYSFTDRDDNYHHHHMTNHVYKEIVTSYLSRVPYNHEVKEPSSKCHTRNQLWQDLLRLLNSDVYCFYGFIYHMREAFHAHSEPPCTSCHSHTTNANFNHNYDAYIKGDCLSEHTVWSFLMDENSNQYFGQSREQLIEQMTALYPDGTDNSCICSKKFDLIYPYLPSEDYQWARTCRHSDSQYHTSYENAIAHLFGYHSHHYHSTQTCHSHAAVWQELNRILKHDHHPVHCLETLIHILQKAVHEQGDPCICNPVPLTTRTTDTSTMITQQTPTQLTTTQPTKTTTHPTASTAQSNTTTIQQTTTTSQQTKTTTHPTASTAQSNTTTIQQTTTTSQQTKTTTHPTASTAQSNTTTIQQTKTTSRKTSAQSLATTDKITTTAQPTTTTTHNFASITNPTTTTAQPAAMTSPPATAAATQPTFNWVTLKNMSSTVALAHTTVCSKILIIEELAKYQQMYPEFNTDCSNQISASNLIVRKLCPSVPVTQIWKPGFKVTESCDILKSYIPIATFTPSSEYPPEGLAGVFLGCTDTSIKIATQECGGRFSILELPRQPAQTESFTHTASNYHVVMF</sequence>
<accession>A0A8W8NQY3</accession>
<dbReference type="AlphaFoldDB" id="A0A8W8NQY3"/>
<dbReference type="EnsemblMetazoa" id="G6839.2">
    <property type="protein sequence ID" value="G6839.2:cds"/>
    <property type="gene ID" value="G6839"/>
</dbReference>